<evidence type="ECO:0000259" key="2">
    <source>
        <dbReference type="Pfam" id="PF07484"/>
    </source>
</evidence>
<evidence type="ECO:0000313" key="4">
    <source>
        <dbReference type="Proteomes" id="UP000184066"/>
    </source>
</evidence>
<organism evidence="3 4">
    <name type="scientific">Oceanicella actignis</name>
    <dbReference type="NCBI Taxonomy" id="1189325"/>
    <lineage>
        <taxon>Bacteria</taxon>
        <taxon>Pseudomonadati</taxon>
        <taxon>Pseudomonadota</taxon>
        <taxon>Alphaproteobacteria</taxon>
        <taxon>Rhodobacterales</taxon>
        <taxon>Paracoccaceae</taxon>
        <taxon>Oceanicella</taxon>
    </lineage>
</organism>
<dbReference type="RefSeq" id="WP_072747400.1">
    <property type="nucleotide sequence ID" value="NZ_FOHL01000005.1"/>
</dbReference>
<dbReference type="Proteomes" id="UP000184066">
    <property type="component" value="Unassembled WGS sequence"/>
</dbReference>
<feature type="domain" description="Phage tail collar" evidence="2">
    <location>
        <begin position="335"/>
        <end position="395"/>
    </location>
</feature>
<dbReference type="Gene3D" id="3.90.1340.10">
    <property type="entry name" value="Phage tail collar domain"/>
    <property type="match status" value="3"/>
</dbReference>
<gene>
    <name evidence="3" type="ORF">SAMN05216200_105211</name>
</gene>
<evidence type="ECO:0000313" key="3">
    <source>
        <dbReference type="EMBL" id="SHN68306.1"/>
    </source>
</evidence>
<dbReference type="EMBL" id="FRDL01000005">
    <property type="protein sequence ID" value="SHN68306.1"/>
    <property type="molecule type" value="Genomic_DNA"/>
</dbReference>
<dbReference type="AlphaFoldDB" id="A0A1M7TC91"/>
<dbReference type="SUPFAM" id="SSF88874">
    <property type="entry name" value="Receptor-binding domain of short tail fibre protein gp12"/>
    <property type="match status" value="3"/>
</dbReference>
<dbReference type="STRING" id="1189325.SAMN04488119_105213"/>
<dbReference type="InterPro" id="IPR037053">
    <property type="entry name" value="Phage_tail_collar_dom_sf"/>
</dbReference>
<accession>A0A1M7TC91</accession>
<keyword evidence="1" id="KW-0732">Signal</keyword>
<feature type="domain" description="Phage tail collar" evidence="2">
    <location>
        <begin position="210"/>
        <end position="254"/>
    </location>
</feature>
<reference evidence="3 4" key="1">
    <citation type="submission" date="2016-12" db="EMBL/GenBank/DDBJ databases">
        <authorList>
            <person name="Song W.-J."/>
            <person name="Kurnit D.M."/>
        </authorList>
    </citation>
    <scope>NUCLEOTIDE SEQUENCE [LARGE SCALE GENOMIC DNA]</scope>
    <source>
        <strain evidence="3 4">CGMCC 1.10808</strain>
    </source>
</reference>
<protein>
    <submittedName>
        <fullName evidence="3">Microcystin-dependent protein</fullName>
    </submittedName>
</protein>
<feature type="chain" id="PRO_5009929403" evidence="1">
    <location>
        <begin position="24"/>
        <end position="473"/>
    </location>
</feature>
<evidence type="ECO:0000256" key="1">
    <source>
        <dbReference type="SAM" id="SignalP"/>
    </source>
</evidence>
<feature type="domain" description="Phage tail collar" evidence="2">
    <location>
        <begin position="60"/>
        <end position="116"/>
    </location>
</feature>
<feature type="signal peptide" evidence="1">
    <location>
        <begin position="1"/>
        <end position="23"/>
    </location>
</feature>
<dbReference type="InterPro" id="IPR011083">
    <property type="entry name" value="Phage_tail_collar_dom"/>
</dbReference>
<proteinExistence type="predicted"/>
<name>A0A1M7TC91_9RHOB</name>
<dbReference type="Pfam" id="PF07484">
    <property type="entry name" value="Collar"/>
    <property type="match status" value="3"/>
</dbReference>
<keyword evidence="4" id="KW-1185">Reference proteome</keyword>
<sequence length="473" mass="47478">MRTKIAATGLAAAAFLWAPGAQAFAIETETAGAGAPFAIAQPRLALTPLIRTEGAFEDLGQIKWFAGSVVPQGYARADGQLLPIAQNPALFSRLGTTYGGDGEASFALPDLRGRTIIGAGAGPGLTPRFLGETVGAETATMTEATMPRHAHPFDGGEVAASGGGGAISNMMPSLALNMDVALQGVYGQGPTDYSTPSIGMVNISAALGDQAGFADADGAELRVSDNPALFSLYGVAHGGDGRTTFALPDLRGRAARGAAAPSQVGAKAGDEVIPATADILPAHAHDSSAGAVGEAGAGAEASLGQPTLDLLYGIALWGAFPTGDLASSGYENYLGEIALFGGPSPSFWDAGVWAPADGRLLSIGLYPHLFSVIGTIYGGDGRTTFALPDLRGRTPIGADPWPGGDNPLGRVSGQESLTLTAAHLAPHSHAITLPDPPSAVPLPSALPALLAGLTALGGLGAAARRRRGAAAGR</sequence>